<organism evidence="1">
    <name type="scientific">Anopheles triannulatus</name>
    <dbReference type="NCBI Taxonomy" id="58253"/>
    <lineage>
        <taxon>Eukaryota</taxon>
        <taxon>Metazoa</taxon>
        <taxon>Ecdysozoa</taxon>
        <taxon>Arthropoda</taxon>
        <taxon>Hexapoda</taxon>
        <taxon>Insecta</taxon>
        <taxon>Pterygota</taxon>
        <taxon>Neoptera</taxon>
        <taxon>Endopterygota</taxon>
        <taxon>Diptera</taxon>
        <taxon>Nematocera</taxon>
        <taxon>Culicoidea</taxon>
        <taxon>Culicidae</taxon>
        <taxon>Anophelinae</taxon>
        <taxon>Anopheles</taxon>
    </lineage>
</organism>
<evidence type="ECO:0000313" key="1">
    <source>
        <dbReference type="EMBL" id="MBW49117.1"/>
    </source>
</evidence>
<protein>
    <submittedName>
        <fullName evidence="1">Putative secreted protein</fullName>
    </submittedName>
</protein>
<dbReference type="AlphaFoldDB" id="A0A2M4B7W2"/>
<name>A0A2M4B7W2_9DIPT</name>
<reference evidence="1" key="1">
    <citation type="submission" date="2018-01" db="EMBL/GenBank/DDBJ databases">
        <title>An insight into the sialome of Amazonian anophelines.</title>
        <authorList>
            <person name="Ribeiro J.M."/>
            <person name="Scarpassa V."/>
            <person name="Calvo E."/>
        </authorList>
    </citation>
    <scope>NUCLEOTIDE SEQUENCE</scope>
    <source>
        <tissue evidence="1">Salivary glands</tissue>
    </source>
</reference>
<dbReference type="EMBL" id="GGFK01015796">
    <property type="protein sequence ID" value="MBW49117.1"/>
    <property type="molecule type" value="Transcribed_RNA"/>
</dbReference>
<accession>A0A2M4B7W2</accession>
<sequence length="72" mass="7615">MPRAPSTVPDLDSTATAAVALLYSAAVAPGAVWTGRAQSPCCSPPPEKGCFWKGQGEWGIRKWQSLLCLGRI</sequence>
<proteinExistence type="predicted"/>